<protein>
    <submittedName>
        <fullName evidence="1">Organic hydroperoxide reductase OsmC/OhrA</fullName>
    </submittedName>
</protein>
<accession>A0ABU0J7X7</accession>
<comment type="caution">
    <text evidence="1">The sequence shown here is derived from an EMBL/GenBank/DDBJ whole genome shotgun (WGS) entry which is preliminary data.</text>
</comment>
<dbReference type="Gene3D" id="3.30.300.20">
    <property type="match status" value="1"/>
</dbReference>
<dbReference type="InterPro" id="IPR003718">
    <property type="entry name" value="OsmC/Ohr_fam"/>
</dbReference>
<sequence length="159" mass="17761">MTHSYNAIVRWRRNGAVFTDNLYSRAHDWEFDGGTVVPASSSPSIVRLPMSREEAVDPEEAYVAALSSCHMLFFLSFARKQGFVIDSYVDEALGEMSRDPRGKMWVSRVTLRPALTISGAKHPTATEIDGLHHQAHEECFIANSVKTEIVIVPPPPMFV</sequence>
<organism evidence="1 2">
    <name type="scientific">Labrys wisconsinensis</name>
    <dbReference type="NCBI Taxonomy" id="425677"/>
    <lineage>
        <taxon>Bacteria</taxon>
        <taxon>Pseudomonadati</taxon>
        <taxon>Pseudomonadota</taxon>
        <taxon>Alphaproteobacteria</taxon>
        <taxon>Hyphomicrobiales</taxon>
        <taxon>Xanthobacteraceae</taxon>
        <taxon>Labrys</taxon>
    </lineage>
</organism>
<evidence type="ECO:0000313" key="1">
    <source>
        <dbReference type="EMBL" id="MDQ0470380.1"/>
    </source>
</evidence>
<proteinExistence type="predicted"/>
<name>A0ABU0J7X7_9HYPH</name>
<dbReference type="PANTHER" id="PTHR42830">
    <property type="entry name" value="OSMOTICALLY INDUCIBLE FAMILY PROTEIN"/>
    <property type="match status" value="1"/>
</dbReference>
<dbReference type="EMBL" id="JAUSVX010000006">
    <property type="protein sequence ID" value="MDQ0470380.1"/>
    <property type="molecule type" value="Genomic_DNA"/>
</dbReference>
<keyword evidence="2" id="KW-1185">Reference proteome</keyword>
<reference evidence="1 2" key="1">
    <citation type="submission" date="2023-07" db="EMBL/GenBank/DDBJ databases">
        <title>Genomic Encyclopedia of Type Strains, Phase IV (KMG-IV): sequencing the most valuable type-strain genomes for metagenomic binning, comparative biology and taxonomic classification.</title>
        <authorList>
            <person name="Goeker M."/>
        </authorList>
    </citation>
    <scope>NUCLEOTIDE SEQUENCE [LARGE SCALE GENOMIC DNA]</scope>
    <source>
        <strain evidence="1 2">DSM 19619</strain>
    </source>
</reference>
<dbReference type="Pfam" id="PF02566">
    <property type="entry name" value="OsmC"/>
    <property type="match status" value="1"/>
</dbReference>
<dbReference type="InterPro" id="IPR052707">
    <property type="entry name" value="OsmC_Ohr_Peroxiredoxin"/>
</dbReference>
<gene>
    <name evidence="1" type="ORF">QO011_003399</name>
</gene>
<dbReference type="InterPro" id="IPR036102">
    <property type="entry name" value="OsmC/Ohrsf"/>
</dbReference>
<evidence type="ECO:0000313" key="2">
    <source>
        <dbReference type="Proteomes" id="UP001242480"/>
    </source>
</evidence>
<dbReference type="InterPro" id="IPR015946">
    <property type="entry name" value="KH_dom-like_a/b"/>
</dbReference>
<dbReference type="RefSeq" id="WP_307274324.1">
    <property type="nucleotide sequence ID" value="NZ_JAUSVX010000006.1"/>
</dbReference>
<dbReference type="Proteomes" id="UP001242480">
    <property type="component" value="Unassembled WGS sequence"/>
</dbReference>
<dbReference type="PANTHER" id="PTHR42830:SF2">
    <property type="entry name" value="OSMC_OHR FAMILY PROTEIN"/>
    <property type="match status" value="1"/>
</dbReference>
<dbReference type="SUPFAM" id="SSF82784">
    <property type="entry name" value="OsmC-like"/>
    <property type="match status" value="1"/>
</dbReference>